<dbReference type="GO" id="GO:0006310">
    <property type="term" value="P:DNA recombination"/>
    <property type="evidence" value="ECO:0007669"/>
    <property type="project" value="InterPro"/>
</dbReference>
<dbReference type="EMBL" id="CP003155">
    <property type="protein sequence ID" value="AEV27988.1"/>
    <property type="molecule type" value="Genomic_DNA"/>
</dbReference>
<dbReference type="PANTHER" id="PTHR30255">
    <property type="entry name" value="SINGLE-STRANDED-DNA-SPECIFIC EXONUCLEASE RECJ"/>
    <property type="match status" value="1"/>
</dbReference>
<dbReference type="KEGG" id="sgp:SpiGrapes_0124"/>
<dbReference type="Proteomes" id="UP000005632">
    <property type="component" value="Chromosome"/>
</dbReference>
<keyword evidence="3" id="KW-0540">Nuclease</keyword>
<dbReference type="Pfam" id="PF02272">
    <property type="entry name" value="DHHA1"/>
    <property type="match status" value="1"/>
</dbReference>
<organism evidence="9 10">
    <name type="scientific">Sphaerochaeta pleomorpha (strain ATCC BAA-1885 / DSM 22778 / Grapes)</name>
    <dbReference type="NCBI Taxonomy" id="158190"/>
    <lineage>
        <taxon>Bacteria</taxon>
        <taxon>Pseudomonadati</taxon>
        <taxon>Spirochaetota</taxon>
        <taxon>Spirochaetia</taxon>
        <taxon>Spirochaetales</taxon>
        <taxon>Sphaerochaetaceae</taxon>
        <taxon>Sphaerochaeta</taxon>
    </lineage>
</organism>
<evidence type="ECO:0000313" key="10">
    <source>
        <dbReference type="Proteomes" id="UP000005632"/>
    </source>
</evidence>
<keyword evidence="10" id="KW-1185">Reference proteome</keyword>
<dbReference type="Pfam" id="PF17768">
    <property type="entry name" value="RecJ_OB"/>
    <property type="match status" value="1"/>
</dbReference>
<dbReference type="Gene3D" id="3.90.1640.30">
    <property type="match status" value="2"/>
</dbReference>
<evidence type="ECO:0000313" key="9">
    <source>
        <dbReference type="EMBL" id="AEV27988.1"/>
    </source>
</evidence>
<evidence type="ECO:0000259" key="6">
    <source>
        <dbReference type="Pfam" id="PF01368"/>
    </source>
</evidence>
<dbReference type="GO" id="GO:0008409">
    <property type="term" value="F:5'-3' exonuclease activity"/>
    <property type="evidence" value="ECO:0007669"/>
    <property type="project" value="InterPro"/>
</dbReference>
<comment type="similarity">
    <text evidence="1">Belongs to the RecJ family.</text>
</comment>
<dbReference type="STRING" id="158190.SpiGrapes_0124"/>
<feature type="domain" description="DHHA1" evidence="7">
    <location>
        <begin position="486"/>
        <end position="579"/>
    </location>
</feature>
<dbReference type="Pfam" id="PF01368">
    <property type="entry name" value="DHH"/>
    <property type="match status" value="1"/>
</dbReference>
<evidence type="ECO:0000256" key="1">
    <source>
        <dbReference type="ARBA" id="ARBA00005915"/>
    </source>
</evidence>
<dbReference type="eggNOG" id="COG0608">
    <property type="taxonomic scope" value="Bacteria"/>
</dbReference>
<dbReference type="InterPro" id="IPR051673">
    <property type="entry name" value="SSDNA_exonuclease_RecJ"/>
</dbReference>
<dbReference type="PANTHER" id="PTHR30255:SF2">
    <property type="entry name" value="SINGLE-STRANDED-DNA-SPECIFIC EXONUCLEASE RECJ"/>
    <property type="match status" value="1"/>
</dbReference>
<dbReference type="GO" id="GO:0006281">
    <property type="term" value="P:DNA repair"/>
    <property type="evidence" value="ECO:0007669"/>
    <property type="project" value="InterPro"/>
</dbReference>
<dbReference type="InterPro" id="IPR038763">
    <property type="entry name" value="DHH_sf"/>
</dbReference>
<dbReference type="HOGENOM" id="CLU_009736_5_2_12"/>
<dbReference type="NCBIfam" id="TIGR00644">
    <property type="entry name" value="recJ"/>
    <property type="match status" value="1"/>
</dbReference>
<dbReference type="SUPFAM" id="SSF64182">
    <property type="entry name" value="DHH phosphoesterases"/>
    <property type="match status" value="2"/>
</dbReference>
<dbReference type="InterPro" id="IPR001667">
    <property type="entry name" value="DDH_dom"/>
</dbReference>
<feature type="domain" description="RecJ OB" evidence="8">
    <location>
        <begin position="594"/>
        <end position="704"/>
    </location>
</feature>
<evidence type="ECO:0000256" key="4">
    <source>
        <dbReference type="ARBA" id="ARBA00022801"/>
    </source>
</evidence>
<keyword evidence="5 9" id="KW-0269">Exonuclease</keyword>
<accession>G8QTM3</accession>
<protein>
    <recommendedName>
        <fullName evidence="2">Single-stranded-DNA-specific exonuclease RecJ</fullName>
    </recommendedName>
</protein>
<dbReference type="InterPro" id="IPR041122">
    <property type="entry name" value="RecJ_OB"/>
</dbReference>
<evidence type="ECO:0000256" key="5">
    <source>
        <dbReference type="ARBA" id="ARBA00022839"/>
    </source>
</evidence>
<evidence type="ECO:0000256" key="2">
    <source>
        <dbReference type="ARBA" id="ARBA00019841"/>
    </source>
</evidence>
<keyword evidence="4" id="KW-0378">Hydrolase</keyword>
<evidence type="ECO:0000256" key="3">
    <source>
        <dbReference type="ARBA" id="ARBA00022722"/>
    </source>
</evidence>
<dbReference type="InterPro" id="IPR003156">
    <property type="entry name" value="DHHA1_dom"/>
</dbReference>
<dbReference type="InterPro" id="IPR004610">
    <property type="entry name" value="RecJ"/>
</dbReference>
<proteinExistence type="inferred from homology"/>
<name>G8QTM3_SPHPG</name>
<dbReference type="OrthoDB" id="9809852at2"/>
<dbReference type="AlphaFoldDB" id="G8QTM3"/>
<evidence type="ECO:0000259" key="8">
    <source>
        <dbReference type="Pfam" id="PF17768"/>
    </source>
</evidence>
<dbReference type="GO" id="GO:0003676">
    <property type="term" value="F:nucleic acid binding"/>
    <property type="evidence" value="ECO:0007669"/>
    <property type="project" value="InterPro"/>
</dbReference>
<reference evidence="9 10" key="1">
    <citation type="submission" date="2011-11" db="EMBL/GenBank/DDBJ databases">
        <title>Complete sequence of Spirochaeta sp. grapes.</title>
        <authorList>
            <consortium name="US DOE Joint Genome Institute"/>
            <person name="Lucas S."/>
            <person name="Han J."/>
            <person name="Lapidus A."/>
            <person name="Cheng J.-F."/>
            <person name="Goodwin L."/>
            <person name="Pitluck S."/>
            <person name="Peters L."/>
            <person name="Ovchinnikova G."/>
            <person name="Munk A.C."/>
            <person name="Detter J.C."/>
            <person name="Han C."/>
            <person name="Tapia R."/>
            <person name="Land M."/>
            <person name="Hauser L."/>
            <person name="Kyrpides N."/>
            <person name="Ivanova N."/>
            <person name="Pagani I."/>
            <person name="Ritalahtilisa K."/>
            <person name="Loeffler F."/>
            <person name="Woyke T."/>
        </authorList>
    </citation>
    <scope>NUCLEOTIDE SEQUENCE [LARGE SCALE GENOMIC DNA]</scope>
    <source>
        <strain evidence="10">ATCC BAA-1885 / DSM 22778 / Grapes</strain>
    </source>
</reference>
<dbReference type="Gene3D" id="2.40.50.460">
    <property type="match status" value="1"/>
</dbReference>
<sequence>MFWKKSPVSSRDVKRLHEQYGVDLLCSSILARRGQTESEQIKFFLENELTFLHNPFLFDDMEEVVDRLNVAVAEGEKIRVFGDRDVDGITSTVLMVQEFQRLGVEVSYKLPDGDEPYGMTIDGVEAAAADGITLIVTVDCGISNNAEIAHARSLGIDTIVLDHHISGEELPPALAIIDPKVPGCGYPFSHLAGCGVAAKVIWALRFSQTDFYHEDCILLHAQPGHDTVIIQAIRVENLLEIDRVIEEINPGLLSPSQSKALKFLSCDVPILVLDAPSELAQLRLAFGKAVDIHLVDMRSQMENVMPVIKGKSLFALSNMSRAMKYSVHGRDELQVLYTLFIAYCMKKYPLLDTGYESILDLVAIGTIADLMPMEDENRLLVKRGLKVLTAGTRQALLPLFSMQNLVGKQLSTSDLSWQISPIINASGRMGKPSVAADMLLSPDLSHAEQLAGELVRLNKERQKLGEEAWDRMLPMAKESFESTGSKLVVVEDSSLSRGITGVMASRLLKQFNAPSLVLATVGGSRVSASMRSPDDFNVREFLSLFSDLFLDYGGHVCAGGFSMDLKNLPVFKKRVMEEIDQMDCLEAEGETVSIDCTLPQAYMTPDIIKVVEFFEPYGEKNPPLVLLMEGAVIEDIQFMNNNKGGAQHVRLTIAFGQYKWPALYWKAGERVGRDFDKDSVVDIAFRLGRNYFRNQSTLQLTVIDLKTEADKLSGK</sequence>
<dbReference type="RefSeq" id="WP_014268837.1">
    <property type="nucleotide sequence ID" value="NC_016633.1"/>
</dbReference>
<evidence type="ECO:0000259" key="7">
    <source>
        <dbReference type="Pfam" id="PF02272"/>
    </source>
</evidence>
<gene>
    <name evidence="9" type="ordered locus">SpiGrapes_0124</name>
</gene>
<feature type="domain" description="DDH" evidence="6">
    <location>
        <begin position="77"/>
        <end position="204"/>
    </location>
</feature>